<name>A0ABT2KXL2_9BACL</name>
<dbReference type="Proteomes" id="UP001206821">
    <property type="component" value="Unassembled WGS sequence"/>
</dbReference>
<proteinExistence type="predicted"/>
<gene>
    <name evidence="1" type="ORF">NQG31_08975</name>
</gene>
<comment type="caution">
    <text evidence="1">The sequence shown here is derived from an EMBL/GenBank/DDBJ whole genome shotgun (WGS) entry which is preliminary data.</text>
</comment>
<dbReference type="EMBL" id="JANIEK010000032">
    <property type="protein sequence ID" value="MCT4795677.1"/>
    <property type="molecule type" value="Genomic_DNA"/>
</dbReference>
<evidence type="ECO:0000313" key="1">
    <source>
        <dbReference type="EMBL" id="MCT4795677.1"/>
    </source>
</evidence>
<reference evidence="1 2" key="1">
    <citation type="submission" date="2022-07" db="EMBL/GenBank/DDBJ databases">
        <title>Genomic and pangenome structural analysis of the polyextremophile Exiguobacterium.</title>
        <authorList>
            <person name="Shen L."/>
        </authorList>
    </citation>
    <scope>NUCLEOTIDE SEQUENCE [LARGE SCALE GENOMIC DNA]</scope>
    <source>
        <strain evidence="1 2">12_1</strain>
    </source>
</reference>
<protein>
    <submittedName>
        <fullName evidence="1">Uncharacterized protein</fullName>
    </submittedName>
</protein>
<organism evidence="1 2">
    <name type="scientific">Exiguobacterium alkaliphilum</name>
    <dbReference type="NCBI Taxonomy" id="1428684"/>
    <lineage>
        <taxon>Bacteria</taxon>
        <taxon>Bacillati</taxon>
        <taxon>Bacillota</taxon>
        <taxon>Bacilli</taxon>
        <taxon>Bacillales</taxon>
        <taxon>Bacillales Family XII. Incertae Sedis</taxon>
        <taxon>Exiguobacterium</taxon>
    </lineage>
</organism>
<keyword evidence="2" id="KW-1185">Reference proteome</keyword>
<evidence type="ECO:0000313" key="2">
    <source>
        <dbReference type="Proteomes" id="UP001206821"/>
    </source>
</evidence>
<sequence length="58" mass="6927">MNSKNIELRATNLEMMKIRIIEAEKENLRIRSKTESDLVDCIRKIIMEEAKKTYQENN</sequence>
<dbReference type="RefSeq" id="WP_156028797.1">
    <property type="nucleotide sequence ID" value="NZ_JANIEK010000032.1"/>
</dbReference>
<accession>A0ABT2KXL2</accession>